<dbReference type="EMBL" id="MU393482">
    <property type="protein sequence ID" value="KAI4864696.1"/>
    <property type="molecule type" value="Genomic_DNA"/>
</dbReference>
<gene>
    <name evidence="1" type="ORF">F4820DRAFT_326229</name>
</gene>
<evidence type="ECO:0000313" key="1">
    <source>
        <dbReference type="EMBL" id="KAI4864696.1"/>
    </source>
</evidence>
<protein>
    <submittedName>
        <fullName evidence="1">Uncharacterized protein</fullName>
    </submittedName>
</protein>
<comment type="caution">
    <text evidence="1">The sequence shown here is derived from an EMBL/GenBank/DDBJ whole genome shotgun (WGS) entry which is preliminary data.</text>
</comment>
<reference evidence="1 2" key="1">
    <citation type="journal article" date="2022" name="New Phytol.">
        <title>Ecological generalism drives hyperdiversity of secondary metabolite gene clusters in xylarialean endophytes.</title>
        <authorList>
            <person name="Franco M.E.E."/>
            <person name="Wisecaver J.H."/>
            <person name="Arnold A.E."/>
            <person name="Ju Y.M."/>
            <person name="Slot J.C."/>
            <person name="Ahrendt S."/>
            <person name="Moore L.P."/>
            <person name="Eastman K.E."/>
            <person name="Scott K."/>
            <person name="Konkel Z."/>
            <person name="Mondo S.J."/>
            <person name="Kuo A."/>
            <person name="Hayes R.D."/>
            <person name="Haridas S."/>
            <person name="Andreopoulos B."/>
            <person name="Riley R."/>
            <person name="LaButti K."/>
            <person name="Pangilinan J."/>
            <person name="Lipzen A."/>
            <person name="Amirebrahimi M."/>
            <person name="Yan J."/>
            <person name="Adam C."/>
            <person name="Keymanesh K."/>
            <person name="Ng V."/>
            <person name="Louie K."/>
            <person name="Northen T."/>
            <person name="Drula E."/>
            <person name="Henrissat B."/>
            <person name="Hsieh H.M."/>
            <person name="Youens-Clark K."/>
            <person name="Lutzoni F."/>
            <person name="Miadlikowska J."/>
            <person name="Eastwood D.C."/>
            <person name="Hamelin R.C."/>
            <person name="Grigoriev I.V."/>
            <person name="U'Ren J.M."/>
        </authorList>
    </citation>
    <scope>NUCLEOTIDE SEQUENCE [LARGE SCALE GENOMIC DNA]</scope>
    <source>
        <strain evidence="1 2">CBS 119005</strain>
    </source>
</reference>
<accession>A0ACB9YYZ4</accession>
<dbReference type="Proteomes" id="UP001497700">
    <property type="component" value="Unassembled WGS sequence"/>
</dbReference>
<evidence type="ECO:0000313" key="2">
    <source>
        <dbReference type="Proteomes" id="UP001497700"/>
    </source>
</evidence>
<proteinExistence type="predicted"/>
<sequence length="763" mass="83632">MDEFSDDDFDDLNVNILQELENNAIQFTQAQKKYQPSQTQEQPQQQQPQQQPQPQFEDDFEDDDLDDAVVQDELGDKSVQPPSRVAPQQQTTWDGPMPIPASRFRPQPVASSSRPPITVPSSSRPLQQPVSRAHPPSYSQIRPPPPLARPAPSIYQASQAPRPTGALSHELASLQAQILDLKTRLNTKDGEIGIVRKRLEKARVDHDHELQVIKKQAAEQVAKQERALEAAKAAQDAATTELQFTRRDLKDELERAKRKDGPSTPKKNAAAKSWGIADGFEDVEIAVSPSKGQRGKNTGAVASAVVEPSLRLTRTPTKGKRKRQAVDSPVTALETHSEDVVMLDTTSADDKNNAEPSNPTPRAARFDYMKVILNHSSAHGRPLAFEYLAGFRLPSKPAESLASILLQKLAAIGDPSDLMRLPIEFCEQVIHLWDSCLKEGCLAPIMELVSLVSLTVQLYTSTIAPYIAPSLLPVAMDSCYEVGIPRFYNEGPGDPTGEAWVNFNANISTSEILSLLYLTALGCAASPPVGGGVTDPAIDFWSQVHVEFVLMQLSQKHPVEDYLTVLRWLCTSAFPESIGPISPNKTVEVIAATVIERVSLQLVETPRPDVDQYKLRSVRNSVLRTLAAFARSSFGLAQLAINDWAIPRLVTLLSSCIDELYDGDMRYEAAEDDGSQRELQALVAHAVLLLHTIITNPLAADLVNVSAKLGRSLAGSQKYILSLGRLNFSEDLVSEETAELAHELLELAVTPEEGEELGAFFGG</sequence>
<organism evidence="1 2">
    <name type="scientific">Hypoxylon rubiginosum</name>
    <dbReference type="NCBI Taxonomy" id="110542"/>
    <lineage>
        <taxon>Eukaryota</taxon>
        <taxon>Fungi</taxon>
        <taxon>Dikarya</taxon>
        <taxon>Ascomycota</taxon>
        <taxon>Pezizomycotina</taxon>
        <taxon>Sordariomycetes</taxon>
        <taxon>Xylariomycetidae</taxon>
        <taxon>Xylariales</taxon>
        <taxon>Hypoxylaceae</taxon>
        <taxon>Hypoxylon</taxon>
    </lineage>
</organism>
<keyword evidence="2" id="KW-1185">Reference proteome</keyword>
<name>A0ACB9YYZ4_9PEZI</name>